<feature type="transmembrane region" description="Helical" evidence="18">
    <location>
        <begin position="187"/>
        <end position="207"/>
    </location>
</feature>
<dbReference type="Gene3D" id="1.20.120.80">
    <property type="entry name" value="Cytochrome c oxidase, subunit III, four-helix bundle"/>
    <property type="match status" value="1"/>
</dbReference>
<feature type="transmembrane region" description="Helical" evidence="18">
    <location>
        <begin position="103"/>
        <end position="123"/>
    </location>
</feature>
<accession>A0A1G6UL06</accession>
<evidence type="ECO:0000256" key="13">
    <source>
        <dbReference type="ARBA" id="ARBA00030072"/>
    </source>
</evidence>
<evidence type="ECO:0000256" key="17">
    <source>
        <dbReference type="RuleBase" id="RU003376"/>
    </source>
</evidence>
<evidence type="ECO:0000256" key="3">
    <source>
        <dbReference type="ARBA" id="ARBA00011700"/>
    </source>
</evidence>
<sequence length="209" mass="23320">MTAYEPHYSHDAHGHDGHEHHHDSSGIKLFGFWVYLMTDLLIFATVFATFAVLSNSFAGGPTAKEMLRPGLHLVLVETFALLFSSITYGMAMLATYRGDKGAVLRWLGVTFLFGAAFISIELYEFRHLIHEGAGPQVSAYWSAFFTLVGTHGLHVSAGLLWMLVLMFQVGSRGLTDTNKTRVGLLSLFWHFLDVVWICVFTVVYLMGVL</sequence>
<reference evidence="20 23" key="2">
    <citation type="submission" date="2023-11" db="EMBL/GenBank/DDBJ databases">
        <title>MicrobeMod: A computational toolkit for identifying prokaryotic methylation and restriction-modification with nanopore sequencing.</title>
        <authorList>
            <person name="Crits-Christoph A."/>
            <person name="Kang S.C."/>
            <person name="Lee H."/>
            <person name="Ostrov N."/>
        </authorList>
    </citation>
    <scope>NUCLEOTIDE SEQUENCE [LARGE SCALE GENOMIC DNA]</scope>
    <source>
        <strain evidence="20 23">ATCC BAA-571</strain>
    </source>
</reference>
<keyword evidence="11 18" id="KW-0472">Membrane</keyword>
<evidence type="ECO:0000256" key="12">
    <source>
        <dbReference type="ARBA" id="ARBA00025694"/>
    </source>
</evidence>
<dbReference type="FunFam" id="1.20.120.80:FF:000001">
    <property type="entry name" value="Cytochrome (Ubi)quinol oxidase subunit III"/>
    <property type="match status" value="1"/>
</dbReference>
<dbReference type="PANTHER" id="PTHR11403">
    <property type="entry name" value="CYTOCHROME C OXIDASE SUBUNIT III"/>
    <property type="match status" value="1"/>
</dbReference>
<dbReference type="NCBIfam" id="TIGR02842">
    <property type="entry name" value="CyoC"/>
    <property type="match status" value="1"/>
</dbReference>
<evidence type="ECO:0000259" key="19">
    <source>
        <dbReference type="PROSITE" id="PS50253"/>
    </source>
</evidence>
<dbReference type="InterPro" id="IPR013833">
    <property type="entry name" value="Cyt_c_oxidase_su3_a-hlx"/>
</dbReference>
<dbReference type="GO" id="GO:0004129">
    <property type="term" value="F:cytochrome-c oxidase activity"/>
    <property type="evidence" value="ECO:0007669"/>
    <property type="project" value="InterPro"/>
</dbReference>
<comment type="subunit">
    <text evidence="3">Heterooctamer of two A chains, two B chains, two C chains and two D chains.</text>
</comment>
<evidence type="ECO:0000256" key="10">
    <source>
        <dbReference type="ARBA" id="ARBA00023002"/>
    </source>
</evidence>
<keyword evidence="23" id="KW-1185">Reference proteome</keyword>
<feature type="transmembrane region" description="Helical" evidence="18">
    <location>
        <begin position="32"/>
        <end position="58"/>
    </location>
</feature>
<evidence type="ECO:0000256" key="6">
    <source>
        <dbReference type="ARBA" id="ARBA00022475"/>
    </source>
</evidence>
<dbReference type="InterPro" id="IPR024791">
    <property type="entry name" value="Cyt_c/ubiquinol_Oxase_su3"/>
</dbReference>
<feature type="domain" description="Heme-copper oxidase subunit III family profile" evidence="19">
    <location>
        <begin position="1"/>
        <end position="208"/>
    </location>
</feature>
<evidence type="ECO:0000256" key="18">
    <source>
        <dbReference type="SAM" id="Phobius"/>
    </source>
</evidence>
<dbReference type="InterPro" id="IPR033946">
    <property type="entry name" value="Ubiquinol_oxase_su3_dom"/>
</dbReference>
<dbReference type="Proteomes" id="UP001278050">
    <property type="component" value="Unassembled WGS sequence"/>
</dbReference>
<evidence type="ECO:0000256" key="14">
    <source>
        <dbReference type="ARBA" id="ARBA00031884"/>
    </source>
</evidence>
<dbReference type="GO" id="GO:0019646">
    <property type="term" value="P:aerobic electron transport chain"/>
    <property type="evidence" value="ECO:0007669"/>
    <property type="project" value="InterPro"/>
</dbReference>
<comment type="similarity">
    <text evidence="2 17">Belongs to the cytochrome c oxidase subunit 3 family.</text>
</comment>
<dbReference type="GO" id="GO:0009486">
    <property type="term" value="F:cytochrome bo3 ubiquinol oxidase activity"/>
    <property type="evidence" value="ECO:0007669"/>
    <property type="project" value="InterPro"/>
</dbReference>
<name>A0A1G6UL06_9GAMM</name>
<evidence type="ECO:0000256" key="8">
    <source>
        <dbReference type="ARBA" id="ARBA00022982"/>
    </source>
</evidence>
<gene>
    <name evidence="20" type="primary">cyoC</name>
    <name evidence="21" type="ORF">SAMN05216575_101523</name>
    <name evidence="20" type="ORF">SIM71_05850</name>
</gene>
<keyword evidence="8" id="KW-0249">Electron transport</keyword>
<proteinExistence type="inferred from homology"/>
<dbReference type="EMBL" id="FNAE01000001">
    <property type="protein sequence ID" value="SDD41934.1"/>
    <property type="molecule type" value="Genomic_DNA"/>
</dbReference>
<evidence type="ECO:0000256" key="4">
    <source>
        <dbReference type="ARBA" id="ARBA00014687"/>
    </source>
</evidence>
<dbReference type="OrthoDB" id="9810850at2"/>
<dbReference type="AlphaFoldDB" id="A0A1G6UL06"/>
<dbReference type="CDD" id="cd02863">
    <property type="entry name" value="Ubiquinol_oxidase_III"/>
    <property type="match status" value="1"/>
</dbReference>
<evidence type="ECO:0000313" key="23">
    <source>
        <dbReference type="Proteomes" id="UP001278050"/>
    </source>
</evidence>
<dbReference type="EMBL" id="JAWXXP010000001">
    <property type="protein sequence ID" value="MDX5991571.1"/>
    <property type="molecule type" value="Genomic_DNA"/>
</dbReference>
<dbReference type="Proteomes" id="UP000182413">
    <property type="component" value="Unassembled WGS sequence"/>
</dbReference>
<evidence type="ECO:0000256" key="15">
    <source>
        <dbReference type="ARBA" id="ARBA00032189"/>
    </source>
</evidence>
<dbReference type="InterPro" id="IPR014206">
    <property type="entry name" value="Cyt_c_ubiqinol_oxidase_su3"/>
</dbReference>
<keyword evidence="6" id="KW-1003">Cell membrane</keyword>
<dbReference type="PANTHER" id="PTHR11403:SF2">
    <property type="entry name" value="CYTOCHROME BO(3) UBIQUINOL OXIDASE SUBUNIT 3"/>
    <property type="match status" value="1"/>
</dbReference>
<evidence type="ECO:0000256" key="11">
    <source>
        <dbReference type="ARBA" id="ARBA00023136"/>
    </source>
</evidence>
<feature type="transmembrane region" description="Helical" evidence="18">
    <location>
        <begin position="144"/>
        <end position="167"/>
    </location>
</feature>
<dbReference type="GO" id="GO:0005886">
    <property type="term" value="C:plasma membrane"/>
    <property type="evidence" value="ECO:0007669"/>
    <property type="project" value="UniProtKB-SubCell"/>
</dbReference>
<reference evidence="21 22" key="1">
    <citation type="submission" date="2016-10" db="EMBL/GenBank/DDBJ databases">
        <authorList>
            <person name="de Groot N.N."/>
        </authorList>
    </citation>
    <scope>NUCLEOTIDE SEQUENCE [LARGE SCALE GENOMIC DNA]</scope>
    <source>
        <strain evidence="21 22">JCM 10630</strain>
    </source>
</reference>
<protein>
    <recommendedName>
        <fullName evidence="4">Cytochrome bo(3) ubiquinol oxidase subunit 3</fullName>
    </recommendedName>
    <alternativeName>
        <fullName evidence="15">Cytochrome o ubiquinol oxidase subunit 3</fullName>
    </alternativeName>
    <alternativeName>
        <fullName evidence="13">Oxidase bo(3) subunit 3</fullName>
    </alternativeName>
    <alternativeName>
        <fullName evidence="16">Ubiquinol oxidase polypeptide III</fullName>
    </alternativeName>
    <alternativeName>
        <fullName evidence="14">Ubiquinol oxidase subunit 3</fullName>
    </alternativeName>
</protein>
<comment type="function">
    <text evidence="12">Cytochrome bo(3) ubiquinol terminal oxidase is the component of the aerobic respiratory chain of E.coli that predominates when cells are grown at high aeration. Has proton pump activity across the membrane in addition to electron transfer, pumping 2 protons/electron.</text>
</comment>
<dbReference type="RefSeq" id="WP_074675325.1">
    <property type="nucleotide sequence ID" value="NZ_CBCSET010000001.1"/>
</dbReference>
<keyword evidence="5" id="KW-0813">Transport</keyword>
<comment type="subcellular location">
    <subcellularLocation>
        <location evidence="1 17">Cell membrane</location>
        <topology evidence="1 17">Multi-pass membrane protein</topology>
    </subcellularLocation>
</comment>
<evidence type="ECO:0000256" key="2">
    <source>
        <dbReference type="ARBA" id="ARBA00010581"/>
    </source>
</evidence>
<evidence type="ECO:0000256" key="7">
    <source>
        <dbReference type="ARBA" id="ARBA00022692"/>
    </source>
</evidence>
<evidence type="ECO:0000256" key="1">
    <source>
        <dbReference type="ARBA" id="ARBA00004651"/>
    </source>
</evidence>
<feature type="transmembrane region" description="Helical" evidence="18">
    <location>
        <begin position="70"/>
        <end position="91"/>
    </location>
</feature>
<keyword evidence="7 17" id="KW-0812">Transmembrane</keyword>
<evidence type="ECO:0000313" key="22">
    <source>
        <dbReference type="Proteomes" id="UP000182413"/>
    </source>
</evidence>
<evidence type="ECO:0000313" key="21">
    <source>
        <dbReference type="EMBL" id="SDD41934.1"/>
    </source>
</evidence>
<dbReference type="InterPro" id="IPR035973">
    <property type="entry name" value="Cyt_c_oxidase_su3-like_sf"/>
</dbReference>
<dbReference type="PROSITE" id="PS50253">
    <property type="entry name" value="COX3"/>
    <property type="match status" value="1"/>
</dbReference>
<dbReference type="Pfam" id="PF00510">
    <property type="entry name" value="COX3"/>
    <property type="match status" value="1"/>
</dbReference>
<evidence type="ECO:0000256" key="9">
    <source>
        <dbReference type="ARBA" id="ARBA00022989"/>
    </source>
</evidence>
<dbReference type="InterPro" id="IPR000298">
    <property type="entry name" value="Cyt_c_oxidase-like_su3"/>
</dbReference>
<organism evidence="21 22">
    <name type="scientific">Ectopseudomonas alcaliphila</name>
    <dbReference type="NCBI Taxonomy" id="101564"/>
    <lineage>
        <taxon>Bacteria</taxon>
        <taxon>Pseudomonadati</taxon>
        <taxon>Pseudomonadota</taxon>
        <taxon>Gammaproteobacteria</taxon>
        <taxon>Pseudomonadales</taxon>
        <taxon>Pseudomonadaceae</taxon>
        <taxon>Ectopseudomonas</taxon>
    </lineage>
</organism>
<evidence type="ECO:0000256" key="5">
    <source>
        <dbReference type="ARBA" id="ARBA00022448"/>
    </source>
</evidence>
<evidence type="ECO:0000256" key="16">
    <source>
        <dbReference type="ARBA" id="ARBA00032717"/>
    </source>
</evidence>
<evidence type="ECO:0000313" key="20">
    <source>
        <dbReference type="EMBL" id="MDX5991571.1"/>
    </source>
</evidence>
<keyword evidence="10" id="KW-0560">Oxidoreductase</keyword>
<keyword evidence="9 18" id="KW-1133">Transmembrane helix</keyword>
<dbReference type="SUPFAM" id="SSF81452">
    <property type="entry name" value="Cytochrome c oxidase subunit III-like"/>
    <property type="match status" value="1"/>
</dbReference>